<dbReference type="InterPro" id="IPR036691">
    <property type="entry name" value="Endo/exonu/phosph_ase_sf"/>
</dbReference>
<organism evidence="2 3">
    <name type="scientific">Paramuricea clavata</name>
    <name type="common">Red gorgonian</name>
    <name type="synonym">Violescent sea-whip</name>
    <dbReference type="NCBI Taxonomy" id="317549"/>
    <lineage>
        <taxon>Eukaryota</taxon>
        <taxon>Metazoa</taxon>
        <taxon>Cnidaria</taxon>
        <taxon>Anthozoa</taxon>
        <taxon>Octocorallia</taxon>
        <taxon>Malacalcyonacea</taxon>
        <taxon>Plexauridae</taxon>
        <taxon>Paramuricea</taxon>
    </lineage>
</organism>
<gene>
    <name evidence="2" type="ORF">PACLA_8A025925</name>
</gene>
<feature type="region of interest" description="Disordered" evidence="1">
    <location>
        <begin position="1"/>
        <end position="109"/>
    </location>
</feature>
<proteinExistence type="predicted"/>
<feature type="compositionally biased region" description="Basic and acidic residues" evidence="1">
    <location>
        <begin position="100"/>
        <end position="109"/>
    </location>
</feature>
<dbReference type="InterPro" id="IPR043502">
    <property type="entry name" value="DNA/RNA_pol_sf"/>
</dbReference>
<dbReference type="Gene3D" id="3.60.10.10">
    <property type="entry name" value="Endonuclease/exonuclease/phosphatase"/>
    <property type="match status" value="1"/>
</dbReference>
<dbReference type="InterPro" id="IPR000477">
    <property type="entry name" value="RT_dom"/>
</dbReference>
<feature type="compositionally biased region" description="Low complexity" evidence="1">
    <location>
        <begin position="301"/>
        <end position="313"/>
    </location>
</feature>
<feature type="compositionally biased region" description="Acidic residues" evidence="1">
    <location>
        <begin position="67"/>
        <end position="76"/>
    </location>
</feature>
<protein>
    <submittedName>
        <fullName evidence="2">Uncharacterized protein</fullName>
    </submittedName>
</protein>
<feature type="compositionally biased region" description="Polar residues" evidence="1">
    <location>
        <begin position="49"/>
        <end position="64"/>
    </location>
</feature>
<dbReference type="SUPFAM" id="SSF52266">
    <property type="entry name" value="SGNH hydrolase"/>
    <property type="match status" value="1"/>
</dbReference>
<comment type="caution">
    <text evidence="2">The sequence shown here is derived from an EMBL/GenBank/DDBJ whole genome shotgun (WGS) entry which is preliminary data.</text>
</comment>
<feature type="compositionally biased region" description="Polar residues" evidence="1">
    <location>
        <begin position="283"/>
        <end position="294"/>
    </location>
</feature>
<keyword evidence="3" id="KW-1185">Reference proteome</keyword>
<dbReference type="InterPro" id="IPR036514">
    <property type="entry name" value="SGNH_hydro_sf"/>
</dbReference>
<sequence length="903" mass="103473">MRLLVAESNTVIEKSQLPKHNPETEQSGPNGADECTTRAQMKDALKPSIQISNNRPTTSNTDIGNNEAEEPEIDSDDQVKHSTHIPTHNRYTPLSVEEETTQRETVYKHSESKSNIVLIGDSMVKNINPRKLSRKRVNKFIYPGKTTEEIASEIQNISVQSPTSTTHVIIHAGTNNLPMDSSSKCVKSVKGLCARVKERFPDAKLGLSSIIQRKDIDVSGKIDEVNTQLEHLCNELGYTFIENSIIDESSLNGSKLHLNTKGSALLATRFIKFLNPNKQVHNQATAAGTHSPSENFLRDFTSNNTNNDNPTSVNPLNEIANSKGFRIASLNINSLLKHIDELRIMLEKNPLDVLAINESKIDESVYDNELKYQDTLRAEGSQQTRFENFIKQCDVENKDLILLGDLNCDWNKSPVNNHTQKLKSICSLYQLKQIIDVPTRITKSSATQIDLILVNNSDSVYSHGVLEIGISDHNLIYVVKKMAHHKGQRISKEVRNFKHFNERLFLEDLSSIPWEYANNFNDPNDSWFVWKSLFLEVLDRHAPILRKYIRTKRIPWITASIKQLMRERDFNKAMFNKFNSELHWEKFKTIRNKINAEIKKLKANYYNTKISECLLNKNIKMSWSLINNLLGKDSKSTIINEIRSDNNVFTDKVSIANQLNDYFVSIGPSLAIEIEKNERSFQRSENRDSNDWLDTTFRFSVISDEQVLNHLKQLVVSKSTGIDKIPARVLKISADIIAPSLTKIFNLSLRTGIFVTDWKLARVQPMYKSDDRSKCENYRPISILRVVSKIFEKEIFKQLYDYLSENSLLSKFQSGFRPKHSTLSLLIQMCDKWLESMDDGKITGLISMDIKKAFDSIDHEILMSKMKNQFGIYDNELNWFGSYLTNREQARHIIFGTKLAINW</sequence>
<dbReference type="PANTHER" id="PTHR47510">
    <property type="entry name" value="REVERSE TRANSCRIPTASE DOMAIN-CONTAINING PROTEIN"/>
    <property type="match status" value="1"/>
</dbReference>
<dbReference type="Gene3D" id="3.40.50.1110">
    <property type="entry name" value="SGNH hydrolase"/>
    <property type="match status" value="1"/>
</dbReference>
<reference evidence="2" key="1">
    <citation type="submission" date="2020-04" db="EMBL/GenBank/DDBJ databases">
        <authorList>
            <person name="Alioto T."/>
            <person name="Alioto T."/>
            <person name="Gomez Garrido J."/>
        </authorList>
    </citation>
    <scope>NUCLEOTIDE SEQUENCE</scope>
    <source>
        <strain evidence="2">A484AB</strain>
    </source>
</reference>
<dbReference type="Proteomes" id="UP001152795">
    <property type="component" value="Unassembled WGS sequence"/>
</dbReference>
<feature type="region of interest" description="Disordered" evidence="1">
    <location>
        <begin position="283"/>
        <end position="313"/>
    </location>
</feature>
<dbReference type="AlphaFoldDB" id="A0A7D9II46"/>
<evidence type="ECO:0000313" key="3">
    <source>
        <dbReference type="Proteomes" id="UP001152795"/>
    </source>
</evidence>
<dbReference type="Pfam" id="PF00078">
    <property type="entry name" value="RVT_1"/>
    <property type="match status" value="1"/>
</dbReference>
<evidence type="ECO:0000313" key="2">
    <source>
        <dbReference type="EMBL" id="CAB4008177.1"/>
    </source>
</evidence>
<dbReference type="PROSITE" id="PS50878">
    <property type="entry name" value="RT_POL"/>
    <property type="match status" value="1"/>
</dbReference>
<dbReference type="PANTHER" id="PTHR47510:SF3">
    <property type="entry name" value="ENDO_EXONUCLEASE_PHOSPHATASE DOMAIN-CONTAINING PROTEIN"/>
    <property type="match status" value="1"/>
</dbReference>
<name>A0A7D9II46_PARCT</name>
<dbReference type="EMBL" id="CACRXK020006046">
    <property type="protein sequence ID" value="CAB4008177.1"/>
    <property type="molecule type" value="Genomic_DNA"/>
</dbReference>
<dbReference type="SUPFAM" id="SSF56219">
    <property type="entry name" value="DNase I-like"/>
    <property type="match status" value="1"/>
</dbReference>
<dbReference type="OrthoDB" id="414730at2759"/>
<evidence type="ECO:0000256" key="1">
    <source>
        <dbReference type="SAM" id="MobiDB-lite"/>
    </source>
</evidence>
<accession>A0A7D9II46</accession>
<dbReference type="SUPFAM" id="SSF56672">
    <property type="entry name" value="DNA/RNA polymerases"/>
    <property type="match status" value="1"/>
</dbReference>